<evidence type="ECO:0000313" key="2">
    <source>
        <dbReference type="EMBL" id="UXH31506.1"/>
    </source>
</evidence>
<sequence length="161" mass="18504">MELEGYRVVDSEYVIPLMEKRNEALEISVKYNNLMKKIEGKTEEEITEEDARKVKEMKDRVDRLLVETSELGYRLAQRGLKRSLYRDEEDYKEAERDGRLTEYIDSLPDVEIPPMMVRTVVDTMLKLSNPELIGEPSDSGGVKGKKKKGSRRKKSGSTSKG</sequence>
<organism evidence="2">
    <name type="scientific">Methanothermobacter wolfeii</name>
    <name type="common">Methanobacterium wolfei</name>
    <dbReference type="NCBI Taxonomy" id="145261"/>
    <lineage>
        <taxon>Archaea</taxon>
        <taxon>Methanobacteriati</taxon>
        <taxon>Methanobacteriota</taxon>
        <taxon>Methanomada group</taxon>
        <taxon>Methanobacteria</taxon>
        <taxon>Methanobacteriales</taxon>
        <taxon>Methanobacteriaceae</taxon>
        <taxon>Methanothermobacter</taxon>
    </lineage>
</organism>
<name>A0A9E7UN11_METWO</name>
<feature type="region of interest" description="Disordered" evidence="1">
    <location>
        <begin position="129"/>
        <end position="161"/>
    </location>
</feature>
<feature type="compositionally biased region" description="Basic residues" evidence="1">
    <location>
        <begin position="143"/>
        <end position="155"/>
    </location>
</feature>
<gene>
    <name evidence="2" type="ORF">N5910_08165</name>
</gene>
<dbReference type="EMBL" id="CP104550">
    <property type="protein sequence ID" value="UXH31506.1"/>
    <property type="molecule type" value="Genomic_DNA"/>
</dbReference>
<dbReference type="AlphaFoldDB" id="A0A9E7UN11"/>
<evidence type="ECO:0000256" key="1">
    <source>
        <dbReference type="SAM" id="MobiDB-lite"/>
    </source>
</evidence>
<dbReference type="Proteomes" id="UP001065373">
    <property type="component" value="Chromosome"/>
</dbReference>
<dbReference type="RefSeq" id="WP_202879469.1">
    <property type="nucleotide sequence ID" value="NZ_CP104550.1"/>
</dbReference>
<dbReference type="GeneID" id="58979245"/>
<accession>A0A9E7UN11</accession>
<proteinExistence type="predicted"/>
<protein>
    <submittedName>
        <fullName evidence="2">Uncharacterized protein</fullName>
    </submittedName>
</protein>
<reference evidence="2" key="1">
    <citation type="submission" date="2022-09" db="EMBL/GenBank/DDBJ databases">
        <title>Characterization of three MwoI isoschizomers from sequenced genome and metagenomes.</title>
        <authorList>
            <person name="Fomenkov A."/>
            <person name="Xu S.Y."/>
            <person name="Roberts R.J."/>
        </authorList>
    </citation>
    <scope>NUCLEOTIDE SEQUENCE</scope>
    <source>
        <strain evidence="2">DSM 2970</strain>
    </source>
</reference>